<evidence type="ECO:0000256" key="2">
    <source>
        <dbReference type="RuleBase" id="RU363120"/>
    </source>
</evidence>
<protein>
    <recommendedName>
        <fullName evidence="6">cAMP-regulated phosphoprotein 19</fullName>
    </recommendedName>
</protein>
<comment type="caution">
    <text evidence="4">The sequence shown here is derived from an EMBL/GenBank/DDBJ whole genome shotgun (WGS) entry which is preliminary data.</text>
</comment>
<gene>
    <name evidence="4" type="ORF">WJX72_005992</name>
</gene>
<comment type="similarity">
    <text evidence="1 2">Belongs to the endosulfine family.</text>
</comment>
<reference evidence="4 5" key="1">
    <citation type="journal article" date="2024" name="Nat. Commun.">
        <title>Phylogenomics reveals the evolutionary origins of lichenization in chlorophyte algae.</title>
        <authorList>
            <person name="Puginier C."/>
            <person name="Libourel C."/>
            <person name="Otte J."/>
            <person name="Skaloud P."/>
            <person name="Haon M."/>
            <person name="Grisel S."/>
            <person name="Petersen M."/>
            <person name="Berrin J.G."/>
            <person name="Delaux P.M."/>
            <person name="Dal Grande F."/>
            <person name="Keller J."/>
        </authorList>
    </citation>
    <scope>NUCLEOTIDE SEQUENCE [LARGE SCALE GENOMIC DNA]</scope>
    <source>
        <strain evidence="4 5">SAG 2043</strain>
    </source>
</reference>
<evidence type="ECO:0000313" key="4">
    <source>
        <dbReference type="EMBL" id="KAK9802948.1"/>
    </source>
</evidence>
<evidence type="ECO:0008006" key="6">
    <source>
        <dbReference type="Google" id="ProtNLM"/>
    </source>
</evidence>
<dbReference type="InterPro" id="IPR006760">
    <property type="entry name" value="Endosulphine"/>
</dbReference>
<sequence>MPSSAISDKALCVEQEQHQEALLLSKYGGLKPKQQLLNKRNSRKCFDSADYALAAQAQREGRPLEAPLGVLGLEQPIESLQPKLQPSPVPARRLSNLGDS</sequence>
<accession>A0AAW1P234</accession>
<proteinExistence type="inferred from homology"/>
<evidence type="ECO:0000256" key="1">
    <source>
        <dbReference type="ARBA" id="ARBA00010520"/>
    </source>
</evidence>
<organism evidence="4 5">
    <name type="scientific">[Myrmecia] bisecta</name>
    <dbReference type="NCBI Taxonomy" id="41462"/>
    <lineage>
        <taxon>Eukaryota</taxon>
        <taxon>Viridiplantae</taxon>
        <taxon>Chlorophyta</taxon>
        <taxon>core chlorophytes</taxon>
        <taxon>Trebouxiophyceae</taxon>
        <taxon>Trebouxiales</taxon>
        <taxon>Trebouxiaceae</taxon>
        <taxon>Myrmecia</taxon>
    </lineage>
</organism>
<dbReference type="PANTHER" id="PTHR34804">
    <property type="entry name" value="CAMP-REGULATED PHOSPHOPROTEIN 19-RELATED PROTEIN"/>
    <property type="match status" value="1"/>
</dbReference>
<evidence type="ECO:0000256" key="3">
    <source>
        <dbReference type="SAM" id="MobiDB-lite"/>
    </source>
</evidence>
<dbReference type="Proteomes" id="UP001489004">
    <property type="component" value="Unassembled WGS sequence"/>
</dbReference>
<dbReference type="PANTHER" id="PTHR34804:SF5">
    <property type="entry name" value="CAMP-REGULATED PHOSPHOPROTEIN 19-RELATED PROTEIN"/>
    <property type="match status" value="1"/>
</dbReference>
<dbReference type="AlphaFoldDB" id="A0AAW1P234"/>
<feature type="region of interest" description="Disordered" evidence="3">
    <location>
        <begin position="79"/>
        <end position="100"/>
    </location>
</feature>
<keyword evidence="5" id="KW-1185">Reference proteome</keyword>
<dbReference type="EMBL" id="JALJOR010000026">
    <property type="protein sequence ID" value="KAK9802948.1"/>
    <property type="molecule type" value="Genomic_DNA"/>
</dbReference>
<name>A0AAW1P234_9CHLO</name>
<evidence type="ECO:0000313" key="5">
    <source>
        <dbReference type="Proteomes" id="UP001489004"/>
    </source>
</evidence>
<dbReference type="Pfam" id="PF04667">
    <property type="entry name" value="Endosulfine"/>
    <property type="match status" value="1"/>
</dbReference>